<dbReference type="Proteomes" id="UP000314294">
    <property type="component" value="Unassembled WGS sequence"/>
</dbReference>
<dbReference type="EMBL" id="SRLO01002563">
    <property type="protein sequence ID" value="TNN32663.1"/>
    <property type="molecule type" value="Genomic_DNA"/>
</dbReference>
<evidence type="ECO:0000256" key="1">
    <source>
        <dbReference type="ARBA" id="ARBA00022448"/>
    </source>
</evidence>
<dbReference type="PANTHER" id="PTHR12517">
    <property type="entry name" value="VACUOLAR PROTEIN SORTING-ASSOCIATED PROTEIN 13B"/>
    <property type="match status" value="1"/>
</dbReference>
<dbReference type="InterPro" id="IPR039782">
    <property type="entry name" value="VPS13B"/>
</dbReference>
<evidence type="ECO:0000313" key="3">
    <source>
        <dbReference type="EMBL" id="TNN32663.1"/>
    </source>
</evidence>
<dbReference type="AlphaFoldDB" id="A0A4Z2EV49"/>
<keyword evidence="1" id="KW-0813">Transport</keyword>
<dbReference type="Pfam" id="PF12624">
    <property type="entry name" value="VPS13_N"/>
    <property type="match status" value="1"/>
</dbReference>
<name>A0A4Z2EV49_9TELE</name>
<accession>A0A4Z2EV49</accession>
<evidence type="ECO:0000259" key="2">
    <source>
        <dbReference type="Pfam" id="PF12624"/>
    </source>
</evidence>
<dbReference type="InterPro" id="IPR026854">
    <property type="entry name" value="VPS13_N"/>
</dbReference>
<comment type="caution">
    <text evidence="3">The sequence shown here is derived from an EMBL/GenBank/DDBJ whole genome shotgun (WGS) entry which is preliminary data.</text>
</comment>
<dbReference type="PANTHER" id="PTHR12517:SF0">
    <property type="entry name" value="INTERMEMBRANE LIPID TRANSFER PROTEIN VPS13B"/>
    <property type="match status" value="1"/>
</dbReference>
<gene>
    <name evidence="3" type="primary">VPS13B_4</name>
    <name evidence="3" type="ORF">EYF80_057175</name>
</gene>
<protein>
    <submittedName>
        <fullName evidence="3">Vacuolar protein sorting-associated protein 13B</fullName>
    </submittedName>
</protein>
<dbReference type="OrthoDB" id="445152at2759"/>
<evidence type="ECO:0000313" key="4">
    <source>
        <dbReference type="Proteomes" id="UP000314294"/>
    </source>
</evidence>
<proteinExistence type="predicted"/>
<feature type="domain" description="Chorein N-terminal" evidence="2">
    <location>
        <begin position="13"/>
        <end position="158"/>
    </location>
</feature>
<keyword evidence="4" id="KW-1185">Reference proteome</keyword>
<reference evidence="3 4" key="1">
    <citation type="submission" date="2019-03" db="EMBL/GenBank/DDBJ databases">
        <title>First draft genome of Liparis tanakae, snailfish: a comprehensive survey of snailfish specific genes.</title>
        <authorList>
            <person name="Kim W."/>
            <person name="Song I."/>
            <person name="Jeong J.-H."/>
            <person name="Kim D."/>
            <person name="Kim S."/>
            <person name="Ryu S."/>
            <person name="Song J.Y."/>
            <person name="Lee S.K."/>
        </authorList>
    </citation>
    <scope>NUCLEOTIDE SEQUENCE [LARGE SCALE GENOMIC DNA]</scope>
    <source>
        <tissue evidence="3">Muscle</tissue>
    </source>
</reference>
<organism evidence="3 4">
    <name type="scientific">Liparis tanakae</name>
    <name type="common">Tanaka's snailfish</name>
    <dbReference type="NCBI Taxonomy" id="230148"/>
    <lineage>
        <taxon>Eukaryota</taxon>
        <taxon>Metazoa</taxon>
        <taxon>Chordata</taxon>
        <taxon>Craniata</taxon>
        <taxon>Vertebrata</taxon>
        <taxon>Euteleostomi</taxon>
        <taxon>Actinopterygii</taxon>
        <taxon>Neopterygii</taxon>
        <taxon>Teleostei</taxon>
        <taxon>Neoteleostei</taxon>
        <taxon>Acanthomorphata</taxon>
        <taxon>Eupercaria</taxon>
        <taxon>Perciformes</taxon>
        <taxon>Cottioidei</taxon>
        <taxon>Cottales</taxon>
        <taxon>Liparidae</taxon>
        <taxon>Liparis</taxon>
    </lineage>
</organism>
<sequence>MSGPPRLIYEDVRGYVQSLIRRVVNNVNIVVNNLILKYVEDDIVLSVNITSAECYTVDDVWERAFMDIAVIDFADCTVCLDKRNASGKIEFYQDPLLYKCSFRTRLHFTYDNINAKIPSVIKIQTMVESLKLSITDQQLPMFIRILELIIALYYGEIGGHKEGEGEEGSVHFIYTNK</sequence>